<dbReference type="PROSITE" id="PS51318">
    <property type="entry name" value="TAT"/>
    <property type="match status" value="1"/>
</dbReference>
<evidence type="ECO:0000313" key="10">
    <source>
        <dbReference type="EMBL" id="ADB35084.1"/>
    </source>
</evidence>
<evidence type="ECO:0000256" key="6">
    <source>
        <dbReference type="RuleBase" id="RU361161"/>
    </source>
</evidence>
<proteinExistence type="inferred from homology"/>
<keyword evidence="11" id="KW-1185">Reference proteome</keyword>
<evidence type="ECO:0000256" key="4">
    <source>
        <dbReference type="ARBA" id="ARBA00022801"/>
    </source>
</evidence>
<comment type="similarity">
    <text evidence="2 6">Belongs to the glycosyl hydrolase 3 family.</text>
</comment>
<dbReference type="SUPFAM" id="SSF52279">
    <property type="entry name" value="Beta-D-glucan exohydrolase, C-terminal domain"/>
    <property type="match status" value="1"/>
</dbReference>
<accession>D2PT32</accession>
<dbReference type="Gene3D" id="3.40.50.1700">
    <property type="entry name" value="Glycoside hydrolase family 3 C-terminal domain"/>
    <property type="match status" value="1"/>
</dbReference>
<keyword evidence="7" id="KW-0732">Signal</keyword>
<name>D2PT32_KRIFD</name>
<evidence type="ECO:0000256" key="3">
    <source>
        <dbReference type="ARBA" id="ARBA00012663"/>
    </source>
</evidence>
<evidence type="ECO:0000256" key="1">
    <source>
        <dbReference type="ARBA" id="ARBA00001231"/>
    </source>
</evidence>
<feature type="chain" id="PRO_5039221970" description="beta-N-acetylhexosaminidase" evidence="7">
    <location>
        <begin position="30"/>
        <end position="599"/>
    </location>
</feature>
<dbReference type="Gene3D" id="3.20.20.300">
    <property type="entry name" value="Glycoside hydrolase, family 3, N-terminal domain"/>
    <property type="match status" value="1"/>
</dbReference>
<feature type="signal peptide" evidence="7">
    <location>
        <begin position="1"/>
        <end position="29"/>
    </location>
</feature>
<gene>
    <name evidence="10" type="ordered locus">Kfla_6081</name>
</gene>
<dbReference type="EMBL" id="CP001736">
    <property type="protein sequence ID" value="ADB35084.1"/>
    <property type="molecule type" value="Genomic_DNA"/>
</dbReference>
<dbReference type="InterPro" id="IPR002772">
    <property type="entry name" value="Glyco_hydro_3_C"/>
</dbReference>
<dbReference type="InterPro" id="IPR036881">
    <property type="entry name" value="Glyco_hydro_3_C_sf"/>
</dbReference>
<evidence type="ECO:0000259" key="8">
    <source>
        <dbReference type="Pfam" id="PF00933"/>
    </source>
</evidence>
<dbReference type="EC" id="3.2.1.52" evidence="3"/>
<dbReference type="InterPro" id="IPR019800">
    <property type="entry name" value="Glyco_hydro_3_AS"/>
</dbReference>
<dbReference type="FunFam" id="3.20.20.300:FF:000014">
    <property type="entry name" value="Beta-hexosaminidase, lipoprotein"/>
    <property type="match status" value="1"/>
</dbReference>
<evidence type="ECO:0000256" key="7">
    <source>
        <dbReference type="SAM" id="SignalP"/>
    </source>
</evidence>
<dbReference type="InterPro" id="IPR006311">
    <property type="entry name" value="TAT_signal"/>
</dbReference>
<dbReference type="InterPro" id="IPR017853">
    <property type="entry name" value="GH"/>
</dbReference>
<evidence type="ECO:0000256" key="2">
    <source>
        <dbReference type="ARBA" id="ARBA00005336"/>
    </source>
</evidence>
<evidence type="ECO:0000256" key="5">
    <source>
        <dbReference type="ARBA" id="ARBA00023295"/>
    </source>
</evidence>
<organism evidence="10 11">
    <name type="scientific">Kribbella flavida (strain DSM 17836 / JCM 10339 / NBRC 14399)</name>
    <dbReference type="NCBI Taxonomy" id="479435"/>
    <lineage>
        <taxon>Bacteria</taxon>
        <taxon>Bacillati</taxon>
        <taxon>Actinomycetota</taxon>
        <taxon>Actinomycetes</taxon>
        <taxon>Propionibacteriales</taxon>
        <taxon>Kribbellaceae</taxon>
        <taxon>Kribbella</taxon>
    </lineage>
</organism>
<keyword evidence="4 6" id="KW-0378">Hydrolase</keyword>
<sequence length="599" mass="62055">MSRPTRRTVLGLAAAAVAGAAGLRPGVAAASNPGRAHGWATATLARMTLEEKVGQLFVTYAYGATAQTADRRNVTAYGVATPAEVVAKYKLGGVIYFAWTDSVANPPQIAALSNGLQQASLAVGDKVSVPLLISTDQEHGVVFRVGPPATQFPGAMALGAGRSTADAREAAAIAGAELRAVGVNQAYAPVADVNVNALNPVIGVRSFSSDPTLVADLTAAQVTGLEGGGGIASCAKHFPGHGDTVDDSHTSLPTINHTREQWNTIDAPPFEAAIEAGIDSIMTAHIVVPSLDPSGEPATLSKPILTGILREQLGYDGVVITDSLAMAGVRQKYGDAEVAVRALEAGCDQLLMSPAMDVAYNAVLAAVRSGRITEKRLDQSVYRVLRLKHLNGVVADPMVDVAAVPSVVGTPEHYAAAQRIADRTTTVVKNEAGLLPLSAGPRKVLVTGYGVSTTQTLANRLTARGATTTVRQTGATPSDTAIAGAVAAARANDLTVVLTMKAWDTAVTDKQGKQQKLVKDLLATGKPVIVVAVRDPYDIAYFTAAPTYLATYSYADVSMESLAKVLYGELKPAGKLPVDVPVAGSPATKLYPFGHGLTW</sequence>
<evidence type="ECO:0000313" key="11">
    <source>
        <dbReference type="Proteomes" id="UP000007967"/>
    </source>
</evidence>
<dbReference type="InterPro" id="IPR036962">
    <property type="entry name" value="Glyco_hydro_3_N_sf"/>
</dbReference>
<dbReference type="Pfam" id="PF01915">
    <property type="entry name" value="Glyco_hydro_3_C"/>
    <property type="match status" value="1"/>
</dbReference>
<dbReference type="AlphaFoldDB" id="D2PT32"/>
<reference evidence="10 11" key="2">
    <citation type="journal article" date="2010" name="Stand. Genomic Sci.">
        <title>Complete genome sequence of Kribbella flavida type strain (IFO 14399).</title>
        <authorList>
            <person name="Pukall R."/>
            <person name="Lapidus A."/>
            <person name="Glavina Del Rio T."/>
            <person name="Copeland A."/>
            <person name="Tice H."/>
            <person name="Cheng J.-F."/>
            <person name="Lucas S."/>
            <person name="Chen F."/>
            <person name="Nolan M."/>
            <person name="LaButti K."/>
            <person name="Pati A."/>
            <person name="Ivanova N."/>
            <person name="Mavrommatis K."/>
            <person name="Mikhailova N."/>
            <person name="Pitluck S."/>
            <person name="Bruce D."/>
            <person name="Goodwin L."/>
            <person name="Land M."/>
            <person name="Hauser L."/>
            <person name="Chang Y.-J."/>
            <person name="Jeffries C.D."/>
            <person name="Chen A."/>
            <person name="Palaniappan K."/>
            <person name="Chain P."/>
            <person name="Rohde M."/>
            <person name="Goeker M."/>
            <person name="Bristow J."/>
            <person name="Eisen J.A."/>
            <person name="Markowitz V."/>
            <person name="Hugenholtz P."/>
            <person name="Kyrpides N.C."/>
            <person name="Klenk H.-P."/>
            <person name="Brettin T."/>
        </authorList>
    </citation>
    <scope>NUCLEOTIDE SEQUENCE [LARGE SCALE GENOMIC DNA]</scope>
    <source>
        <strain evidence="11">DSM 17836 / JCM 10339 / NBRC 14399</strain>
    </source>
</reference>
<dbReference type="Proteomes" id="UP000007967">
    <property type="component" value="Chromosome"/>
</dbReference>
<reference evidence="11" key="1">
    <citation type="submission" date="2009-09" db="EMBL/GenBank/DDBJ databases">
        <title>The complete genome of Kribbella flavida DSM 17836.</title>
        <authorList>
            <consortium name="US DOE Joint Genome Institute (JGI-PGF)"/>
            <person name="Lucas S."/>
            <person name="Copeland A."/>
            <person name="Lapidus A."/>
            <person name="Glavina del Rio T."/>
            <person name="Dalin E."/>
            <person name="Tice H."/>
            <person name="Bruce D."/>
            <person name="Goodwin L."/>
            <person name="Pitluck S."/>
            <person name="Kyrpides N."/>
            <person name="Mavromatis K."/>
            <person name="Ivanova N."/>
            <person name="Saunders E."/>
            <person name="Brettin T."/>
            <person name="Detter J.C."/>
            <person name="Han C."/>
            <person name="Larimer F."/>
            <person name="Land M."/>
            <person name="Hauser L."/>
            <person name="Markowitz V."/>
            <person name="Cheng J.-F."/>
            <person name="Hugenholtz P."/>
            <person name="Woyke T."/>
            <person name="Wu D."/>
            <person name="Pukall R."/>
            <person name="Klenk H.-P."/>
            <person name="Eisen J.A."/>
        </authorList>
    </citation>
    <scope>NUCLEOTIDE SEQUENCE [LARGE SCALE GENOMIC DNA]</scope>
    <source>
        <strain evidence="11">DSM 17836 / JCM 10339 / NBRC 14399</strain>
    </source>
</reference>
<dbReference type="HOGENOM" id="CLU_008392_5_3_11"/>
<comment type="catalytic activity">
    <reaction evidence="1">
        <text>Hydrolysis of terminal non-reducing N-acetyl-D-hexosamine residues in N-acetyl-beta-D-hexosaminides.</text>
        <dbReference type="EC" id="3.2.1.52"/>
    </reaction>
</comment>
<feature type="domain" description="Glycoside hydrolase family 3 N-terminal" evidence="8">
    <location>
        <begin position="48"/>
        <end position="387"/>
    </location>
</feature>
<dbReference type="InterPro" id="IPR050226">
    <property type="entry name" value="NagZ_Beta-hexosaminidase"/>
</dbReference>
<dbReference type="PANTHER" id="PTHR30480">
    <property type="entry name" value="BETA-HEXOSAMINIDASE-RELATED"/>
    <property type="match status" value="1"/>
</dbReference>
<dbReference type="Pfam" id="PF00933">
    <property type="entry name" value="Glyco_hydro_3"/>
    <property type="match status" value="1"/>
</dbReference>
<dbReference type="STRING" id="479435.Kfla_6081"/>
<keyword evidence="5 6" id="KW-0326">Glycosidase</keyword>
<feature type="domain" description="Glycoside hydrolase family 3 C-terminal" evidence="9">
    <location>
        <begin position="426"/>
        <end position="598"/>
    </location>
</feature>
<dbReference type="eggNOG" id="COG1472">
    <property type="taxonomic scope" value="Bacteria"/>
</dbReference>
<dbReference type="GO" id="GO:0004563">
    <property type="term" value="F:beta-N-acetylhexosaminidase activity"/>
    <property type="evidence" value="ECO:0007669"/>
    <property type="project" value="UniProtKB-EC"/>
</dbReference>
<dbReference type="PRINTS" id="PR00133">
    <property type="entry name" value="GLHYDRLASE3"/>
</dbReference>
<dbReference type="GO" id="GO:0005975">
    <property type="term" value="P:carbohydrate metabolic process"/>
    <property type="evidence" value="ECO:0007669"/>
    <property type="project" value="InterPro"/>
</dbReference>
<dbReference type="InterPro" id="IPR001764">
    <property type="entry name" value="Glyco_hydro_3_N"/>
</dbReference>
<dbReference type="SUPFAM" id="SSF51445">
    <property type="entry name" value="(Trans)glycosidases"/>
    <property type="match status" value="1"/>
</dbReference>
<protein>
    <recommendedName>
        <fullName evidence="3">beta-N-acetylhexosaminidase</fullName>
        <ecNumber evidence="3">3.2.1.52</ecNumber>
    </recommendedName>
</protein>
<dbReference type="PANTHER" id="PTHR30480:SF13">
    <property type="entry name" value="BETA-HEXOSAMINIDASE"/>
    <property type="match status" value="1"/>
</dbReference>
<dbReference type="KEGG" id="kfl:Kfla_6081"/>
<dbReference type="PROSITE" id="PS00775">
    <property type="entry name" value="GLYCOSYL_HYDROL_F3"/>
    <property type="match status" value="1"/>
</dbReference>
<dbReference type="CAZy" id="GH3">
    <property type="family name" value="Glycoside Hydrolase Family 3"/>
</dbReference>
<evidence type="ECO:0000259" key="9">
    <source>
        <dbReference type="Pfam" id="PF01915"/>
    </source>
</evidence>
<dbReference type="RefSeq" id="WP_012923638.1">
    <property type="nucleotide sequence ID" value="NC_013729.1"/>
</dbReference>
<dbReference type="GO" id="GO:0009254">
    <property type="term" value="P:peptidoglycan turnover"/>
    <property type="evidence" value="ECO:0007669"/>
    <property type="project" value="TreeGrafter"/>
</dbReference>